<evidence type="ECO:0000313" key="2">
    <source>
        <dbReference type="Proteomes" id="UP001175211"/>
    </source>
</evidence>
<comment type="caution">
    <text evidence="1">The sequence shown here is derived from an EMBL/GenBank/DDBJ whole genome shotgun (WGS) entry which is preliminary data.</text>
</comment>
<sequence>PILDIQHRIIVYLAGQPRERSEEVKDGVWRAFEGALAQCSVSDADSHHHRGNYTQLSIGISYGGGQKRPGNLRNRPANVHALDQLRTNPWVQRLVGFIDRAYETAFPNLRKEYEKILNNLIQNDSRLRRNWVNSSFAAATFNLGPSTSTFRHRDYLNYVLGMCPVYAGGNFDSKQGGHLILWDLKLVIQFPAGSTIIFPSALLEHSNVPIQPGELRFSFTQFTAAGLFRWVYNGFKSDREIIENGQCVEKVGLQMRKERVWARGLKLFTTRKR</sequence>
<dbReference type="Proteomes" id="UP001175211">
    <property type="component" value="Unassembled WGS sequence"/>
</dbReference>
<organism evidence="1 2">
    <name type="scientific">Armillaria tabescens</name>
    <name type="common">Ringless honey mushroom</name>
    <name type="synonym">Agaricus tabescens</name>
    <dbReference type="NCBI Taxonomy" id="1929756"/>
    <lineage>
        <taxon>Eukaryota</taxon>
        <taxon>Fungi</taxon>
        <taxon>Dikarya</taxon>
        <taxon>Basidiomycota</taxon>
        <taxon>Agaricomycotina</taxon>
        <taxon>Agaricomycetes</taxon>
        <taxon>Agaricomycetidae</taxon>
        <taxon>Agaricales</taxon>
        <taxon>Marasmiineae</taxon>
        <taxon>Physalacriaceae</taxon>
        <taxon>Desarmillaria</taxon>
    </lineage>
</organism>
<accession>A0AA39TP77</accession>
<proteinExistence type="predicted"/>
<dbReference type="EMBL" id="JAUEPS010000010">
    <property type="protein sequence ID" value="KAK0461668.1"/>
    <property type="molecule type" value="Genomic_DNA"/>
</dbReference>
<reference evidence="1" key="1">
    <citation type="submission" date="2023-06" db="EMBL/GenBank/DDBJ databases">
        <authorList>
            <consortium name="Lawrence Berkeley National Laboratory"/>
            <person name="Ahrendt S."/>
            <person name="Sahu N."/>
            <person name="Indic B."/>
            <person name="Wong-Bajracharya J."/>
            <person name="Merenyi Z."/>
            <person name="Ke H.-M."/>
            <person name="Monk M."/>
            <person name="Kocsube S."/>
            <person name="Drula E."/>
            <person name="Lipzen A."/>
            <person name="Balint B."/>
            <person name="Henrissat B."/>
            <person name="Andreopoulos B."/>
            <person name="Martin F.M."/>
            <person name="Harder C.B."/>
            <person name="Rigling D."/>
            <person name="Ford K.L."/>
            <person name="Foster G.D."/>
            <person name="Pangilinan J."/>
            <person name="Papanicolaou A."/>
            <person name="Barry K."/>
            <person name="LaButti K."/>
            <person name="Viragh M."/>
            <person name="Koriabine M."/>
            <person name="Yan M."/>
            <person name="Riley R."/>
            <person name="Champramary S."/>
            <person name="Plett K.L."/>
            <person name="Tsai I.J."/>
            <person name="Slot J."/>
            <person name="Sipos G."/>
            <person name="Plett J."/>
            <person name="Nagy L.G."/>
            <person name="Grigoriev I.V."/>
        </authorList>
    </citation>
    <scope>NUCLEOTIDE SEQUENCE</scope>
    <source>
        <strain evidence="1">CCBAS 213</strain>
    </source>
</reference>
<keyword evidence="2" id="KW-1185">Reference proteome</keyword>
<dbReference type="RefSeq" id="XP_060333406.1">
    <property type="nucleotide sequence ID" value="XM_060467304.1"/>
</dbReference>
<dbReference type="AlphaFoldDB" id="A0AA39TP77"/>
<evidence type="ECO:0000313" key="1">
    <source>
        <dbReference type="EMBL" id="KAK0461668.1"/>
    </source>
</evidence>
<dbReference type="GeneID" id="85350852"/>
<dbReference type="Gene3D" id="3.60.130.30">
    <property type="match status" value="1"/>
</dbReference>
<feature type="non-terminal residue" evidence="1">
    <location>
        <position position="273"/>
    </location>
</feature>
<gene>
    <name evidence="1" type="ORF">EV420DRAFT_1266019</name>
</gene>
<protein>
    <submittedName>
        <fullName evidence="1">Uncharacterized protein</fullName>
    </submittedName>
</protein>
<name>A0AA39TP77_ARMTA</name>